<dbReference type="InterPro" id="IPR008937">
    <property type="entry name" value="Ras-like_GEF"/>
</dbReference>
<dbReference type="Pfam" id="PF00618">
    <property type="entry name" value="RasGEF_N"/>
    <property type="match status" value="1"/>
</dbReference>
<dbReference type="PANTHER" id="PTHR23113">
    <property type="entry name" value="GUANINE NUCLEOTIDE EXCHANGE FACTOR"/>
    <property type="match status" value="1"/>
</dbReference>
<dbReference type="Gene3D" id="1.10.840.10">
    <property type="entry name" value="Ras guanine-nucleotide exchange factors catalytic domain"/>
    <property type="match status" value="1"/>
</dbReference>
<feature type="compositionally biased region" description="Polar residues" evidence="3">
    <location>
        <begin position="174"/>
        <end position="189"/>
    </location>
</feature>
<dbReference type="PROSITE" id="PS50212">
    <property type="entry name" value="RASGEF_NTER"/>
    <property type="match status" value="1"/>
</dbReference>
<evidence type="ECO:0000256" key="2">
    <source>
        <dbReference type="PROSITE-ProRule" id="PRU00168"/>
    </source>
</evidence>
<evidence type="ECO:0000256" key="1">
    <source>
        <dbReference type="ARBA" id="ARBA00022658"/>
    </source>
</evidence>
<feature type="compositionally biased region" description="Polar residues" evidence="3">
    <location>
        <begin position="301"/>
        <end position="314"/>
    </location>
</feature>
<feature type="compositionally biased region" description="Low complexity" evidence="3">
    <location>
        <begin position="190"/>
        <end position="210"/>
    </location>
</feature>
<sequence>MEAINVAVIGAEGTGKSSFIQQAMRLPEPPTTGITGMRLNIDGRPCIVTLIELDLEHFDIDSSLRIRWPKSISGNKVPHVDGALMLYDVMNKDSVRNLPPTLAALHSSNLPTVLVATKCDHPESSRQINADALAAVFPTIFAKFKTSANTPSNIRDCLQAIVLAAMYQRKDVANVSSHKLTPSSATTSITNDNTARPAATAPTINTPTTAHARRRAASSAAHLDSPPDGIKGHLLSSEQGSGKHSRASSDLSLLRGRPATPRDRESYYRSQHSRSPRVDYTKTAHVGNPGYGAEMTDEHLSQSAQGTLRSSGERNNPLDAGLDSFLYIEESEAESLRYMDDVPILQRNDEDLSDKPAKAAGVYFDELVDRLLTAPITLADKNFADVFLCLYRKFAAPHQLLSAIISALDKTWNDKTLHFLERTATQFRYVEVVVHWISLYPGDFARPASKKMLEGLVWRLAGEPVFALAAQQLRKHLENDVTEDDDTWWAKCDDPPAGDSTAPEFVAQPSGYSGRGPDLSDSMRSLIFEDSRSSDRPSSETGSIGAGPGAVTGNTSTSLSPRRAVPLSQFQSYEDYEREAATMVPMGTLPLNKFRYHIFMDMDTNAIADEITRIDWIMFNSIRIRDLVRHVSLPAQEKERCRSFTSINRMVSHFNHVARWVTNMILIRDKAKHRAPCLQKFMCIALRLRQLRNYNSLAAVVAGLNGMAIHRLAQTKALIDPDVQKRFARLLLLMSSQKSHFTYRLAWENSPLPRIPFMPLHRRDLVSAEAGSRTFVGPNGDQINWRKFEVLGEVLLPIMKSQGTPYSNLTKQPATQEMVLDCRMPMDEEETYQRSVQVEPAGAAVDMKKKFPWLPK</sequence>
<dbReference type="InterPro" id="IPR027417">
    <property type="entry name" value="P-loop_NTPase"/>
</dbReference>
<evidence type="ECO:0000313" key="7">
    <source>
        <dbReference type="Proteomes" id="UP001642502"/>
    </source>
</evidence>
<feature type="compositionally biased region" description="Basic and acidic residues" evidence="3">
    <location>
        <begin position="527"/>
        <end position="538"/>
    </location>
</feature>
<feature type="domain" description="N-terminal Ras-GEF" evidence="5">
    <location>
        <begin position="355"/>
        <end position="481"/>
    </location>
</feature>
<dbReference type="Gene3D" id="1.20.870.10">
    <property type="entry name" value="Son of sevenless (SoS) protein Chain: S domain 1"/>
    <property type="match status" value="1"/>
</dbReference>
<keyword evidence="7" id="KW-1185">Reference proteome</keyword>
<organism evidence="6 7">
    <name type="scientific">Sporothrix epigloea</name>
    <dbReference type="NCBI Taxonomy" id="1892477"/>
    <lineage>
        <taxon>Eukaryota</taxon>
        <taxon>Fungi</taxon>
        <taxon>Dikarya</taxon>
        <taxon>Ascomycota</taxon>
        <taxon>Pezizomycotina</taxon>
        <taxon>Sordariomycetes</taxon>
        <taxon>Sordariomycetidae</taxon>
        <taxon>Ophiostomatales</taxon>
        <taxon>Ophiostomataceae</taxon>
        <taxon>Sporothrix</taxon>
    </lineage>
</organism>
<dbReference type="PANTHER" id="PTHR23113:SF348">
    <property type="entry name" value="GUANYL-NUCLEOTIDE EXCHANGE FACTOR RASGEF, PUTATIVE (AFU_ORTHOLOGUE AFUA_1G04700)-RELATED"/>
    <property type="match status" value="1"/>
</dbReference>
<evidence type="ECO:0000259" key="4">
    <source>
        <dbReference type="PROSITE" id="PS50009"/>
    </source>
</evidence>
<evidence type="ECO:0000256" key="3">
    <source>
        <dbReference type="SAM" id="MobiDB-lite"/>
    </source>
</evidence>
<accession>A0ABP0DZA8</accession>
<dbReference type="InterPro" id="IPR001895">
    <property type="entry name" value="RASGEF_cat_dom"/>
</dbReference>
<feature type="region of interest" description="Disordered" evidence="3">
    <location>
        <begin position="486"/>
        <end position="563"/>
    </location>
</feature>
<dbReference type="CDD" id="cd06224">
    <property type="entry name" value="REM"/>
    <property type="match status" value="1"/>
</dbReference>
<dbReference type="SMART" id="SM00147">
    <property type="entry name" value="RasGEF"/>
    <property type="match status" value="1"/>
</dbReference>
<dbReference type="EMBL" id="CAWUON010000117">
    <property type="protein sequence ID" value="CAK7273636.1"/>
    <property type="molecule type" value="Genomic_DNA"/>
</dbReference>
<proteinExistence type="predicted"/>
<dbReference type="InterPro" id="IPR000651">
    <property type="entry name" value="Ras-like_Gua-exchang_fac_N"/>
</dbReference>
<evidence type="ECO:0000313" key="6">
    <source>
        <dbReference type="EMBL" id="CAK7273636.1"/>
    </source>
</evidence>
<dbReference type="PROSITE" id="PS50009">
    <property type="entry name" value="RASGEF_CAT"/>
    <property type="match status" value="1"/>
</dbReference>
<evidence type="ECO:0000259" key="5">
    <source>
        <dbReference type="PROSITE" id="PS50212"/>
    </source>
</evidence>
<keyword evidence="1 2" id="KW-0344">Guanine-nucleotide releasing factor</keyword>
<dbReference type="InterPro" id="IPR001806">
    <property type="entry name" value="Small_GTPase"/>
</dbReference>
<reference evidence="6 7" key="1">
    <citation type="submission" date="2024-01" db="EMBL/GenBank/DDBJ databases">
        <authorList>
            <person name="Allen C."/>
            <person name="Tagirdzhanova G."/>
        </authorList>
    </citation>
    <scope>NUCLEOTIDE SEQUENCE [LARGE SCALE GENOMIC DNA]</scope>
    <source>
        <strain evidence="6 7">CBS 119000</strain>
    </source>
</reference>
<dbReference type="Pfam" id="PF00617">
    <property type="entry name" value="RasGEF"/>
    <property type="match status" value="1"/>
</dbReference>
<dbReference type="Proteomes" id="UP001642502">
    <property type="component" value="Unassembled WGS sequence"/>
</dbReference>
<evidence type="ECO:0008006" key="8">
    <source>
        <dbReference type="Google" id="ProtNLM"/>
    </source>
</evidence>
<dbReference type="InterPro" id="IPR036964">
    <property type="entry name" value="RASGEF_cat_dom_sf"/>
</dbReference>
<dbReference type="CDD" id="cd00882">
    <property type="entry name" value="Ras_like_GTPase"/>
    <property type="match status" value="1"/>
</dbReference>
<comment type="caution">
    <text evidence="6">The sequence shown here is derived from an EMBL/GenBank/DDBJ whole genome shotgun (WGS) entry which is preliminary data.</text>
</comment>
<dbReference type="Gene3D" id="3.40.50.300">
    <property type="entry name" value="P-loop containing nucleotide triphosphate hydrolases"/>
    <property type="match status" value="1"/>
</dbReference>
<dbReference type="SUPFAM" id="SSF48366">
    <property type="entry name" value="Ras GEF"/>
    <property type="match status" value="1"/>
</dbReference>
<dbReference type="InterPro" id="IPR023578">
    <property type="entry name" value="Ras_GEF_dom_sf"/>
</dbReference>
<feature type="domain" description="Ras-GEF" evidence="4">
    <location>
        <begin position="603"/>
        <end position="841"/>
    </location>
</feature>
<gene>
    <name evidence="6" type="ORF">SEPCBS119000_005761</name>
</gene>
<dbReference type="PRINTS" id="PR00449">
    <property type="entry name" value="RASTRNSFRMNG"/>
</dbReference>
<protein>
    <recommendedName>
        <fullName evidence="8">Ras guanyl-nucleotide exchange factor</fullName>
    </recommendedName>
</protein>
<dbReference type="SUPFAM" id="SSF52540">
    <property type="entry name" value="P-loop containing nucleoside triphosphate hydrolases"/>
    <property type="match status" value="1"/>
</dbReference>
<dbReference type="Pfam" id="PF00071">
    <property type="entry name" value="Ras"/>
    <property type="match status" value="1"/>
</dbReference>
<feature type="region of interest" description="Disordered" evidence="3">
    <location>
        <begin position="174"/>
        <end position="315"/>
    </location>
</feature>
<name>A0ABP0DZA8_9PEZI</name>